<dbReference type="KEGG" id="dosa:Os04g0303200"/>
<protein>
    <submittedName>
        <fullName evidence="2">Os04g0303200 protein</fullName>
    </submittedName>
</protein>
<evidence type="ECO:0000256" key="1">
    <source>
        <dbReference type="SAM" id="MobiDB-lite"/>
    </source>
</evidence>
<feature type="compositionally biased region" description="Basic and acidic residues" evidence="1">
    <location>
        <begin position="84"/>
        <end position="94"/>
    </location>
</feature>
<sequence length="122" mass="13498">MRRTDWSEVPLDQMSLPLAFSRRTRSPSPVSSRVAFSPTGLAWLAHQTTRAILFTGKESVSGKMKTAKMNSWQGGVQKNPAANERSEVCGDRRTMARTNPSSYGTLSRTLFLTHSVERLALG</sequence>
<proteinExistence type="predicted"/>
<gene>
    <name evidence="2" type="ordered locus">Os04g0303200</name>
</gene>
<dbReference type="EMBL" id="AP008210">
    <property type="protein sequence ID" value="BAF14325.1"/>
    <property type="molecule type" value="Genomic_DNA"/>
</dbReference>
<reference evidence="2 3" key="1">
    <citation type="journal article" date="2005" name="Nature">
        <title>The map-based sequence of the rice genome.</title>
        <authorList>
            <consortium name="International rice genome sequencing project (IRGSP)"/>
            <person name="Matsumoto T."/>
            <person name="Wu J."/>
            <person name="Kanamori H."/>
            <person name="Katayose Y."/>
            <person name="Fujisawa M."/>
            <person name="Namiki N."/>
            <person name="Mizuno H."/>
            <person name="Yamamoto K."/>
            <person name="Antonio B.A."/>
            <person name="Baba T."/>
            <person name="Sakata K."/>
            <person name="Nagamura Y."/>
            <person name="Aoki H."/>
            <person name="Arikawa K."/>
            <person name="Arita K."/>
            <person name="Bito T."/>
            <person name="Chiden Y."/>
            <person name="Fujitsuka N."/>
            <person name="Fukunaka R."/>
            <person name="Hamada M."/>
            <person name="Harada C."/>
            <person name="Hayashi A."/>
            <person name="Hijishita S."/>
            <person name="Honda M."/>
            <person name="Hosokawa S."/>
            <person name="Ichikawa Y."/>
            <person name="Idonuma A."/>
            <person name="Iijima M."/>
            <person name="Ikeda M."/>
            <person name="Ikeno M."/>
            <person name="Ito K."/>
            <person name="Ito S."/>
            <person name="Ito T."/>
            <person name="Ito Y."/>
            <person name="Ito Y."/>
            <person name="Iwabuchi A."/>
            <person name="Kamiya K."/>
            <person name="Karasawa W."/>
            <person name="Kurita K."/>
            <person name="Katagiri S."/>
            <person name="Kikuta A."/>
            <person name="Kobayashi H."/>
            <person name="Kobayashi N."/>
            <person name="Machita K."/>
            <person name="Maehara T."/>
            <person name="Masukawa M."/>
            <person name="Mizubayashi T."/>
            <person name="Mukai Y."/>
            <person name="Nagasaki H."/>
            <person name="Nagata Y."/>
            <person name="Naito S."/>
            <person name="Nakashima M."/>
            <person name="Nakama Y."/>
            <person name="Nakamichi Y."/>
            <person name="Nakamura M."/>
            <person name="Meguro A."/>
            <person name="Negishi M."/>
            <person name="Ohta I."/>
            <person name="Ohta T."/>
            <person name="Okamoto M."/>
            <person name="Ono N."/>
            <person name="Saji S."/>
            <person name="Sakaguchi M."/>
            <person name="Sakai K."/>
            <person name="Shibata M."/>
            <person name="Shimokawa T."/>
            <person name="Song J."/>
            <person name="Takazaki Y."/>
            <person name="Terasawa K."/>
            <person name="Tsugane M."/>
            <person name="Tsuji K."/>
            <person name="Ueda S."/>
            <person name="Waki K."/>
            <person name="Yamagata H."/>
            <person name="Yamamoto M."/>
            <person name="Yamamoto S."/>
            <person name="Yamane H."/>
            <person name="Yoshiki S."/>
            <person name="Yoshihara R."/>
            <person name="Yukawa K."/>
            <person name="Zhong H."/>
            <person name="Yano M."/>
            <person name="Yuan Q."/>
            <person name="Ouyang S."/>
            <person name="Liu J."/>
            <person name="Jones K.M."/>
            <person name="Gansberger K."/>
            <person name="Moffat K."/>
            <person name="Hill J."/>
            <person name="Bera J."/>
            <person name="Fadrosh D."/>
            <person name="Jin S."/>
            <person name="Johri S."/>
            <person name="Kim M."/>
            <person name="Overton L."/>
            <person name="Reardon M."/>
            <person name="Tsitrin T."/>
            <person name="Vuong H."/>
            <person name="Weaver B."/>
            <person name="Ciecko A."/>
            <person name="Tallon L."/>
            <person name="Jackson J."/>
            <person name="Pai G."/>
            <person name="Aken S.V."/>
            <person name="Utterback T."/>
            <person name="Reidmuller S."/>
            <person name="Feldblyum T."/>
            <person name="Hsiao J."/>
            <person name="Zismann V."/>
            <person name="Iobst S."/>
            <person name="de Vazeille A.R."/>
            <person name="Buell C.R."/>
            <person name="Ying K."/>
            <person name="Li Y."/>
            <person name="Lu T."/>
            <person name="Huang Y."/>
            <person name="Zhao Q."/>
            <person name="Feng Q."/>
            <person name="Zhang L."/>
            <person name="Zhu J."/>
            <person name="Weng Q."/>
            <person name="Mu J."/>
            <person name="Lu Y."/>
            <person name="Fan D."/>
            <person name="Liu Y."/>
            <person name="Guan J."/>
            <person name="Zhang Y."/>
            <person name="Yu S."/>
            <person name="Liu X."/>
            <person name="Zhang Y."/>
            <person name="Hong G."/>
            <person name="Han B."/>
            <person name="Choisne N."/>
            <person name="Demange N."/>
            <person name="Orjeda G."/>
            <person name="Samain S."/>
            <person name="Cattolico L."/>
            <person name="Pelletier E."/>
            <person name="Couloux A."/>
            <person name="Segurens B."/>
            <person name="Wincker P."/>
            <person name="D'Hont A."/>
            <person name="Scarpelli C."/>
            <person name="Weissenbach J."/>
            <person name="Salanoubat M."/>
            <person name="Quetier F."/>
            <person name="Yu Y."/>
            <person name="Kim H.R."/>
            <person name="Rambo T."/>
            <person name="Currie J."/>
            <person name="Collura K."/>
            <person name="Luo M."/>
            <person name="Yang T."/>
            <person name="Ammiraju J.S.S."/>
            <person name="Engler F."/>
            <person name="Soderlund C."/>
            <person name="Wing R.A."/>
            <person name="Palmer L.E."/>
            <person name="de la Bastide M."/>
            <person name="Spiegel L."/>
            <person name="Nascimento L."/>
            <person name="Zutavern T."/>
            <person name="O'Shaughnessy A."/>
            <person name="Dike S."/>
            <person name="Dedhia N."/>
            <person name="Preston R."/>
            <person name="Balija V."/>
            <person name="McCombie W.R."/>
            <person name="Chow T."/>
            <person name="Chen H."/>
            <person name="Chung M."/>
            <person name="Chen C."/>
            <person name="Shaw J."/>
            <person name="Wu H."/>
            <person name="Hsiao K."/>
            <person name="Chao Y."/>
            <person name="Chu M."/>
            <person name="Cheng C."/>
            <person name="Hour A."/>
            <person name="Lee P."/>
            <person name="Lin S."/>
            <person name="Lin Y."/>
            <person name="Liou J."/>
            <person name="Liu S."/>
            <person name="Hsing Y."/>
            <person name="Raghuvanshi S."/>
            <person name="Mohanty A."/>
            <person name="Bharti A.K."/>
            <person name="Gaur A."/>
            <person name="Gupta V."/>
            <person name="Kumar D."/>
            <person name="Ravi V."/>
            <person name="Vij S."/>
            <person name="Kapur A."/>
            <person name="Khurana P."/>
            <person name="Khurana P."/>
            <person name="Khurana J.P."/>
            <person name="Tyagi A.K."/>
            <person name="Gaikwad K."/>
            <person name="Singh A."/>
            <person name="Dalal V."/>
            <person name="Srivastava S."/>
            <person name="Dixit A."/>
            <person name="Pal A.K."/>
            <person name="Ghazi I.A."/>
            <person name="Yadav M."/>
            <person name="Pandit A."/>
            <person name="Bhargava A."/>
            <person name="Sureshbabu K."/>
            <person name="Batra K."/>
            <person name="Sharma T.R."/>
            <person name="Mohapatra T."/>
            <person name="Singh N.K."/>
            <person name="Messing J."/>
            <person name="Nelson A.B."/>
            <person name="Fuks G."/>
            <person name="Kavchok S."/>
            <person name="Keizer G."/>
            <person name="Linton E."/>
            <person name="Llaca V."/>
            <person name="Song R."/>
            <person name="Tanyolac B."/>
            <person name="Young S."/>
            <person name="Ho-Il K."/>
            <person name="Hahn J.H."/>
            <person name="Sangsakoo G."/>
            <person name="Vanavichit A."/>
            <person name="de Mattos Luiz.A.T."/>
            <person name="Zimmer P.D."/>
            <person name="Malone G."/>
            <person name="Dellagostin O."/>
            <person name="de Oliveira A.C."/>
            <person name="Bevan M."/>
            <person name="Bancroft I."/>
            <person name="Minx P."/>
            <person name="Cordum H."/>
            <person name="Wilson R."/>
            <person name="Cheng Z."/>
            <person name="Jin W."/>
            <person name="Jiang J."/>
            <person name="Leong S.A."/>
            <person name="Iwama H."/>
            <person name="Gojobori T."/>
            <person name="Itoh T."/>
            <person name="Niimura Y."/>
            <person name="Fujii Y."/>
            <person name="Habara T."/>
            <person name="Sakai H."/>
            <person name="Sato Y."/>
            <person name="Wilson G."/>
            <person name="Kumar K."/>
            <person name="McCouch S."/>
            <person name="Juretic N."/>
            <person name="Hoen D."/>
            <person name="Wright S."/>
            <person name="Bruskiewich R."/>
            <person name="Bureau T."/>
            <person name="Miyao A."/>
            <person name="Hirochika H."/>
            <person name="Nishikawa T."/>
            <person name="Kadowaki K."/>
            <person name="Sugiura M."/>
            <person name="Burr B."/>
            <person name="Sasaki T."/>
        </authorList>
    </citation>
    <scope>NUCLEOTIDE SEQUENCE [LARGE SCALE GENOMIC DNA]</scope>
    <source>
        <strain evidence="3">cv. Nipponbare</strain>
    </source>
</reference>
<name>Q0JEB2_ORYSJ</name>
<evidence type="ECO:0000313" key="3">
    <source>
        <dbReference type="Proteomes" id="UP000000763"/>
    </source>
</evidence>
<accession>Q0JEB2</accession>
<dbReference type="AlphaFoldDB" id="Q0JEB2"/>
<dbReference type="Proteomes" id="UP000000763">
    <property type="component" value="Chromosome 4"/>
</dbReference>
<organism evidence="2 3">
    <name type="scientific">Oryza sativa subsp. japonica</name>
    <name type="common">Rice</name>
    <dbReference type="NCBI Taxonomy" id="39947"/>
    <lineage>
        <taxon>Eukaryota</taxon>
        <taxon>Viridiplantae</taxon>
        <taxon>Streptophyta</taxon>
        <taxon>Embryophyta</taxon>
        <taxon>Tracheophyta</taxon>
        <taxon>Spermatophyta</taxon>
        <taxon>Magnoliopsida</taxon>
        <taxon>Liliopsida</taxon>
        <taxon>Poales</taxon>
        <taxon>Poaceae</taxon>
        <taxon>BOP clade</taxon>
        <taxon>Oryzoideae</taxon>
        <taxon>Oryzeae</taxon>
        <taxon>Oryzinae</taxon>
        <taxon>Oryza</taxon>
        <taxon>Oryza sativa</taxon>
    </lineage>
</organism>
<feature type="region of interest" description="Disordered" evidence="1">
    <location>
        <begin position="65"/>
        <end position="101"/>
    </location>
</feature>
<reference evidence="3" key="2">
    <citation type="journal article" date="2008" name="Nucleic Acids Res.">
        <title>The rice annotation project database (RAP-DB): 2008 update.</title>
        <authorList>
            <consortium name="The rice annotation project (RAP)"/>
        </authorList>
    </citation>
    <scope>GENOME REANNOTATION</scope>
    <source>
        <strain evidence="3">cv. Nipponbare</strain>
    </source>
</reference>
<evidence type="ECO:0000313" key="2">
    <source>
        <dbReference type="EMBL" id="BAF14325.1"/>
    </source>
</evidence>